<protein>
    <submittedName>
        <fullName evidence="1">Uncharacterized protein</fullName>
    </submittedName>
</protein>
<evidence type="ECO:0000313" key="1">
    <source>
        <dbReference type="EMBL" id="PBK80066.1"/>
    </source>
</evidence>
<dbReference type="Proteomes" id="UP000217790">
    <property type="component" value="Unassembled WGS sequence"/>
</dbReference>
<organism evidence="1 2">
    <name type="scientific">Armillaria gallica</name>
    <name type="common">Bulbous honey fungus</name>
    <name type="synonym">Armillaria bulbosa</name>
    <dbReference type="NCBI Taxonomy" id="47427"/>
    <lineage>
        <taxon>Eukaryota</taxon>
        <taxon>Fungi</taxon>
        <taxon>Dikarya</taxon>
        <taxon>Basidiomycota</taxon>
        <taxon>Agaricomycotina</taxon>
        <taxon>Agaricomycetes</taxon>
        <taxon>Agaricomycetidae</taxon>
        <taxon>Agaricales</taxon>
        <taxon>Marasmiineae</taxon>
        <taxon>Physalacriaceae</taxon>
        <taxon>Armillaria</taxon>
    </lineage>
</organism>
<sequence>MYTPRTVQVKITKEELDERFPLPKPAGVRLTSSTMNHSNYSMVVNERESKAHLANLSPVLAHVVLLNGSDWRRPSPALPAIHRYQSSQSLAILSPSTVKTRMMCSSNRISEKNLIHCYREPLEVDVQGV</sequence>
<gene>
    <name evidence="1" type="ORF">ARMGADRAFT_93406</name>
</gene>
<dbReference type="EMBL" id="KZ293753">
    <property type="protein sequence ID" value="PBK80066.1"/>
    <property type="molecule type" value="Genomic_DNA"/>
</dbReference>
<dbReference type="InParanoid" id="A0A2H3CXQ3"/>
<proteinExistence type="predicted"/>
<dbReference type="STRING" id="47427.A0A2H3CXQ3"/>
<reference evidence="2" key="1">
    <citation type="journal article" date="2017" name="Nat. Ecol. Evol.">
        <title>Genome expansion and lineage-specific genetic innovations in the forest pathogenic fungi Armillaria.</title>
        <authorList>
            <person name="Sipos G."/>
            <person name="Prasanna A.N."/>
            <person name="Walter M.C."/>
            <person name="O'Connor E."/>
            <person name="Balint B."/>
            <person name="Krizsan K."/>
            <person name="Kiss B."/>
            <person name="Hess J."/>
            <person name="Varga T."/>
            <person name="Slot J."/>
            <person name="Riley R."/>
            <person name="Boka B."/>
            <person name="Rigling D."/>
            <person name="Barry K."/>
            <person name="Lee J."/>
            <person name="Mihaltcheva S."/>
            <person name="LaButti K."/>
            <person name="Lipzen A."/>
            <person name="Waldron R."/>
            <person name="Moloney N.M."/>
            <person name="Sperisen C."/>
            <person name="Kredics L."/>
            <person name="Vagvoelgyi C."/>
            <person name="Patrignani A."/>
            <person name="Fitzpatrick D."/>
            <person name="Nagy I."/>
            <person name="Doyle S."/>
            <person name="Anderson J.B."/>
            <person name="Grigoriev I.V."/>
            <person name="Gueldener U."/>
            <person name="Muensterkoetter M."/>
            <person name="Nagy L.G."/>
        </authorList>
    </citation>
    <scope>NUCLEOTIDE SEQUENCE [LARGE SCALE GENOMIC DNA]</scope>
    <source>
        <strain evidence="2">Ar21-2</strain>
    </source>
</reference>
<accession>A0A2H3CXQ3</accession>
<name>A0A2H3CXQ3_ARMGA</name>
<evidence type="ECO:0000313" key="2">
    <source>
        <dbReference type="Proteomes" id="UP000217790"/>
    </source>
</evidence>
<dbReference type="AlphaFoldDB" id="A0A2H3CXQ3"/>
<keyword evidence="2" id="KW-1185">Reference proteome</keyword>